<evidence type="ECO:0000259" key="6">
    <source>
        <dbReference type="PROSITE" id="PS50404"/>
    </source>
</evidence>
<dbReference type="InterPro" id="IPR004045">
    <property type="entry name" value="Glutathione_S-Trfase_N"/>
</dbReference>
<evidence type="ECO:0000256" key="2">
    <source>
        <dbReference type="ARBA" id="ARBA00022679"/>
    </source>
</evidence>
<reference evidence="8 9" key="1">
    <citation type="journal article" date="2015" name="Genome Biol.">
        <title>Comparative genomics of Steinernema reveals deeply conserved gene regulatory networks.</title>
        <authorList>
            <person name="Dillman A.R."/>
            <person name="Macchietto M."/>
            <person name="Porter C.F."/>
            <person name="Rogers A."/>
            <person name="Williams B."/>
            <person name="Antoshechkin I."/>
            <person name="Lee M.M."/>
            <person name="Goodwin Z."/>
            <person name="Lu X."/>
            <person name="Lewis E.E."/>
            <person name="Goodrich-Blair H."/>
            <person name="Stock S.P."/>
            <person name="Adams B.J."/>
            <person name="Sternberg P.W."/>
            <person name="Mortazavi A."/>
        </authorList>
    </citation>
    <scope>NUCLEOTIDE SEQUENCE [LARGE SCALE GENOMIC DNA]</scope>
    <source>
        <strain evidence="8 9">ALL</strain>
    </source>
</reference>
<dbReference type="InterPro" id="IPR040079">
    <property type="entry name" value="Glutathione_S-Trfase"/>
</dbReference>
<evidence type="ECO:0000313" key="9">
    <source>
        <dbReference type="Proteomes" id="UP000298663"/>
    </source>
</evidence>
<evidence type="ECO:0000256" key="4">
    <source>
        <dbReference type="ARBA" id="ARBA00047960"/>
    </source>
</evidence>
<gene>
    <name evidence="8" type="ORF">L596_002365</name>
</gene>
<dbReference type="Gene3D" id="3.40.30.10">
    <property type="entry name" value="Glutaredoxin"/>
    <property type="match status" value="1"/>
</dbReference>
<dbReference type="CDD" id="cd03192">
    <property type="entry name" value="GST_C_Sigma_like"/>
    <property type="match status" value="1"/>
</dbReference>
<dbReference type="Pfam" id="PF14497">
    <property type="entry name" value="GST_C_3"/>
    <property type="match status" value="1"/>
</dbReference>
<comment type="catalytic activity">
    <reaction evidence="4">
        <text>RX + glutathione = an S-substituted glutathione + a halide anion + H(+)</text>
        <dbReference type="Rhea" id="RHEA:16437"/>
        <dbReference type="ChEBI" id="CHEBI:15378"/>
        <dbReference type="ChEBI" id="CHEBI:16042"/>
        <dbReference type="ChEBI" id="CHEBI:17792"/>
        <dbReference type="ChEBI" id="CHEBI:57925"/>
        <dbReference type="ChEBI" id="CHEBI:90779"/>
        <dbReference type="EC" id="2.5.1.18"/>
    </reaction>
</comment>
<dbReference type="PANTHER" id="PTHR11571:SF224">
    <property type="entry name" value="HEMATOPOIETIC PROSTAGLANDIN D SYNTHASE"/>
    <property type="match status" value="1"/>
</dbReference>
<evidence type="ECO:0000256" key="3">
    <source>
        <dbReference type="ARBA" id="ARBA00038317"/>
    </source>
</evidence>
<dbReference type="FunFam" id="3.40.30.10:FF:000258">
    <property type="entry name" value="Glutathione S-transferase"/>
    <property type="match status" value="1"/>
</dbReference>
<dbReference type="GO" id="GO:0005737">
    <property type="term" value="C:cytoplasm"/>
    <property type="evidence" value="ECO:0007669"/>
    <property type="project" value="UniProtKB-ARBA"/>
</dbReference>
<evidence type="ECO:0000256" key="5">
    <source>
        <dbReference type="ARBA" id="ARBA00078118"/>
    </source>
</evidence>
<dbReference type="AlphaFoldDB" id="A0A4U8USZ2"/>
<dbReference type="OrthoDB" id="414243at2759"/>
<proteinExistence type="inferred from homology"/>
<dbReference type="InterPro" id="IPR050213">
    <property type="entry name" value="GST_superfamily"/>
</dbReference>
<comment type="caution">
    <text evidence="8">The sequence shown here is derived from an EMBL/GenBank/DDBJ whole genome shotgun (WGS) entry which is preliminary data.</text>
</comment>
<dbReference type="InterPro" id="IPR010987">
    <property type="entry name" value="Glutathione-S-Trfase_C-like"/>
</dbReference>
<dbReference type="SFLD" id="SFLDS00019">
    <property type="entry name" value="Glutathione_Transferase_(cytos"/>
    <property type="match status" value="1"/>
</dbReference>
<sequence length="213" mass="24301">MRKCKATVYKLIYFDVRNLAECARLMLACSGTKYEDVRITMGEWSELKAGTPFGVLPILEVNGTPISESQAINRYLAGMLGFGGHNNFENAQLDELADYYKDFRAAVRPYFYVAGGIRKADGDLEEIRKTVLLPAAKQYFPKFCDRLKESKSGFFFNFGVSWVDFDIADHLMSLLGFDENLLDVYPEMERLVSSVRKIPTLKGYFENRPVRPI</sequence>
<dbReference type="InterPro" id="IPR036282">
    <property type="entry name" value="Glutathione-S-Trfase_C_sf"/>
</dbReference>
<feature type="domain" description="GST C-terminal" evidence="7">
    <location>
        <begin position="86"/>
        <end position="213"/>
    </location>
</feature>
<evidence type="ECO:0000259" key="7">
    <source>
        <dbReference type="PROSITE" id="PS50405"/>
    </source>
</evidence>
<reference evidence="8 9" key="2">
    <citation type="journal article" date="2019" name="G3 (Bethesda)">
        <title>Hybrid Assembly of the Genome of the Entomopathogenic Nematode Steinernema carpocapsae Identifies the X-Chromosome.</title>
        <authorList>
            <person name="Serra L."/>
            <person name="Macchietto M."/>
            <person name="Macias-Munoz A."/>
            <person name="McGill C.J."/>
            <person name="Rodriguez I.M."/>
            <person name="Rodriguez B."/>
            <person name="Murad R."/>
            <person name="Mortazavi A."/>
        </authorList>
    </citation>
    <scope>NUCLEOTIDE SEQUENCE [LARGE SCALE GENOMIC DNA]</scope>
    <source>
        <strain evidence="8 9">ALL</strain>
    </source>
</reference>
<comment type="similarity">
    <text evidence="3">Belongs to the GST superfamily. Sigma family.</text>
</comment>
<feature type="domain" description="GST N-terminal" evidence="6">
    <location>
        <begin position="7"/>
        <end position="84"/>
    </location>
</feature>
<dbReference type="SUPFAM" id="SSF52833">
    <property type="entry name" value="Thioredoxin-like"/>
    <property type="match status" value="1"/>
</dbReference>
<dbReference type="Pfam" id="PF02798">
    <property type="entry name" value="GST_N"/>
    <property type="match status" value="1"/>
</dbReference>
<dbReference type="EC" id="2.5.1.18" evidence="1"/>
<evidence type="ECO:0000313" key="8">
    <source>
        <dbReference type="EMBL" id="TMS34858.1"/>
    </source>
</evidence>
<keyword evidence="9" id="KW-1185">Reference proteome</keyword>
<keyword evidence="2" id="KW-0808">Transferase</keyword>
<dbReference type="SUPFAM" id="SSF47616">
    <property type="entry name" value="GST C-terminal domain-like"/>
    <property type="match status" value="1"/>
</dbReference>
<dbReference type="GO" id="GO:0006749">
    <property type="term" value="P:glutathione metabolic process"/>
    <property type="evidence" value="ECO:0007669"/>
    <property type="project" value="TreeGrafter"/>
</dbReference>
<dbReference type="PANTHER" id="PTHR11571">
    <property type="entry name" value="GLUTATHIONE S-TRANSFERASE"/>
    <property type="match status" value="1"/>
</dbReference>
<protein>
    <recommendedName>
        <fullName evidence="1">glutathione transferase</fullName>
        <ecNumber evidence="1">2.5.1.18</ecNumber>
    </recommendedName>
    <alternativeName>
        <fullName evidence="5">GST class-sigma</fullName>
    </alternativeName>
</protein>
<dbReference type="PROSITE" id="PS50404">
    <property type="entry name" value="GST_NTER"/>
    <property type="match status" value="1"/>
</dbReference>
<dbReference type="FunFam" id="1.20.1050.10:FF:000031">
    <property type="entry name" value="Glutathione S-Transferase"/>
    <property type="match status" value="1"/>
</dbReference>
<dbReference type="SFLD" id="SFLDG01205">
    <property type="entry name" value="AMPS.1"/>
    <property type="match status" value="1"/>
</dbReference>
<dbReference type="InterPro" id="IPR036249">
    <property type="entry name" value="Thioredoxin-like_sf"/>
</dbReference>
<dbReference type="CDD" id="cd03039">
    <property type="entry name" value="GST_N_Sigma_like"/>
    <property type="match status" value="1"/>
</dbReference>
<dbReference type="SFLD" id="SFLDG00363">
    <property type="entry name" value="AMPS_(cytGST):_Alpha-__Mu-__Pi"/>
    <property type="match status" value="1"/>
</dbReference>
<dbReference type="GO" id="GO:0004364">
    <property type="term" value="F:glutathione transferase activity"/>
    <property type="evidence" value="ECO:0007669"/>
    <property type="project" value="UniProtKB-EC"/>
</dbReference>
<dbReference type="Gene3D" id="1.20.1050.10">
    <property type="match status" value="1"/>
</dbReference>
<evidence type="ECO:0000256" key="1">
    <source>
        <dbReference type="ARBA" id="ARBA00012452"/>
    </source>
</evidence>
<name>A0A4U8USZ2_STECR</name>
<accession>A0A4U8USZ2</accession>
<dbReference type="PROSITE" id="PS50405">
    <property type="entry name" value="GST_CTER"/>
    <property type="match status" value="1"/>
</dbReference>
<dbReference type="EMBL" id="AZBU02000001">
    <property type="protein sequence ID" value="TMS34858.1"/>
    <property type="molecule type" value="Genomic_DNA"/>
</dbReference>
<dbReference type="Proteomes" id="UP000298663">
    <property type="component" value="Unassembled WGS sequence"/>
</dbReference>
<organism evidence="8 9">
    <name type="scientific">Steinernema carpocapsae</name>
    <name type="common">Entomopathogenic nematode</name>
    <dbReference type="NCBI Taxonomy" id="34508"/>
    <lineage>
        <taxon>Eukaryota</taxon>
        <taxon>Metazoa</taxon>
        <taxon>Ecdysozoa</taxon>
        <taxon>Nematoda</taxon>
        <taxon>Chromadorea</taxon>
        <taxon>Rhabditida</taxon>
        <taxon>Tylenchina</taxon>
        <taxon>Panagrolaimomorpha</taxon>
        <taxon>Strongyloidoidea</taxon>
        <taxon>Steinernematidae</taxon>
        <taxon>Steinernema</taxon>
    </lineage>
</organism>
<dbReference type="InterPro" id="IPR004046">
    <property type="entry name" value="GST_C"/>
</dbReference>